<dbReference type="InterPro" id="IPR023115">
    <property type="entry name" value="TIF_IF2_dom3"/>
</dbReference>
<dbReference type="RefSeq" id="XP_014157715.1">
    <property type="nucleotide sequence ID" value="XM_014302240.1"/>
</dbReference>
<dbReference type="SUPFAM" id="SSF50447">
    <property type="entry name" value="Translation proteins"/>
    <property type="match status" value="1"/>
</dbReference>
<dbReference type="InterPro" id="IPR027417">
    <property type="entry name" value="P-loop_NTPase"/>
</dbReference>
<reference evidence="8 9" key="1">
    <citation type="submission" date="2011-02" db="EMBL/GenBank/DDBJ databases">
        <title>The Genome Sequence of Sphaeroforma arctica JP610.</title>
        <authorList>
            <consortium name="The Broad Institute Genome Sequencing Platform"/>
            <person name="Russ C."/>
            <person name="Cuomo C."/>
            <person name="Young S.K."/>
            <person name="Zeng Q."/>
            <person name="Gargeya S."/>
            <person name="Alvarado L."/>
            <person name="Berlin A."/>
            <person name="Chapman S.B."/>
            <person name="Chen Z."/>
            <person name="Freedman E."/>
            <person name="Gellesch M."/>
            <person name="Goldberg J."/>
            <person name="Griggs A."/>
            <person name="Gujja S."/>
            <person name="Heilman E."/>
            <person name="Heiman D."/>
            <person name="Howarth C."/>
            <person name="Mehta T."/>
            <person name="Neiman D."/>
            <person name="Pearson M."/>
            <person name="Roberts A."/>
            <person name="Saif S."/>
            <person name="Shea T."/>
            <person name="Shenoy N."/>
            <person name="Sisk P."/>
            <person name="Stolte C."/>
            <person name="Sykes S."/>
            <person name="White J."/>
            <person name="Yandava C."/>
            <person name="Burger G."/>
            <person name="Gray M.W."/>
            <person name="Holland P.W.H."/>
            <person name="King N."/>
            <person name="Lang F.B.F."/>
            <person name="Roger A.J."/>
            <person name="Ruiz-Trillo I."/>
            <person name="Haas B."/>
            <person name="Nusbaum C."/>
            <person name="Birren B."/>
        </authorList>
    </citation>
    <scope>NUCLEOTIDE SEQUENCE [LARGE SCALE GENOMIC DNA]</scope>
    <source>
        <strain evidence="8 9">JP610</strain>
    </source>
</reference>
<evidence type="ECO:0000256" key="6">
    <source>
        <dbReference type="SAM" id="MobiDB-lite"/>
    </source>
</evidence>
<dbReference type="SUPFAM" id="SSF52156">
    <property type="entry name" value="Initiation factor IF2/eIF5b, domain 3"/>
    <property type="match status" value="1"/>
</dbReference>
<dbReference type="InterPro" id="IPR015760">
    <property type="entry name" value="TIF_IF2"/>
</dbReference>
<dbReference type="AlphaFoldDB" id="A0A0L0G6F6"/>
<dbReference type="OrthoDB" id="361630at2759"/>
<dbReference type="Gene3D" id="2.40.30.10">
    <property type="entry name" value="Translation factors"/>
    <property type="match status" value="1"/>
</dbReference>
<keyword evidence="4" id="KW-0648">Protein biosynthesis</keyword>
<accession>A0A0L0G6F6</accession>
<dbReference type="PANTHER" id="PTHR43381:SF5">
    <property type="entry name" value="TR-TYPE G DOMAIN-CONTAINING PROTEIN"/>
    <property type="match status" value="1"/>
</dbReference>
<sequence>MWVWNKAASLVRLGRSTPFHRLSISRPARAVPHTLRTRSWDFHKGVNDPRGFHTSIACRYDDYEDDLNGGEMRIKGMNKGRRSRDDDDDFYEHKKKKKKKPSKIVPRNIMLSENTSVMDVILQSGESIGPFMARLHHKTGDRSYKPETILPYEEAVLIVEEMGHNPEQIAFTQNQLKRPADENIDKFKPRSPVVTILGHVDHGKTSLLDFLRTANVAAGEAGGITQHIGAFKVTTSDGDEITFLDTPGHEAFTDMRKRGAECTDIAILVVAATEGCQAQTVKQILDVHNKVLKGAGPSTACHITGWDSLPPAGAVLVEVASEKVARSILDKRNSQSERLESLKRQTDSSRLSNKDQKIINEAKLGGKTGPDDAPRLTRRDKRFALRQKLAAENWDKVETKKEYFVDDPEYDFGEQLTLPVVIRGDVEGTVSALQQSLVALKNRKIKTDVIASGVGPITESDIDRAITAEGAVVAFNAPCPAALERMAEKADVHIIKSKVIYHILDEVKEQLSQRLPKLKTREVDGAAIVNEVFPLRDRNKSVVAGCRVTEGQIKKKSLYRVRRGNQTLWDGQDAEELRHHKDVVPLVKNGQDCGIRLDGFGEYEVGDIIETYHVVYVDETFDPGDV</sequence>
<keyword evidence="3" id="KW-0547">Nucleotide-binding</keyword>
<evidence type="ECO:0000256" key="2">
    <source>
        <dbReference type="ARBA" id="ARBA00022540"/>
    </source>
</evidence>
<dbReference type="EMBL" id="KQ241808">
    <property type="protein sequence ID" value="KNC83813.1"/>
    <property type="molecule type" value="Genomic_DNA"/>
</dbReference>
<dbReference type="GO" id="GO:0003924">
    <property type="term" value="F:GTPase activity"/>
    <property type="evidence" value="ECO:0007669"/>
    <property type="project" value="InterPro"/>
</dbReference>
<evidence type="ECO:0000259" key="7">
    <source>
        <dbReference type="PROSITE" id="PS51722"/>
    </source>
</evidence>
<dbReference type="PANTHER" id="PTHR43381">
    <property type="entry name" value="TRANSLATION INITIATION FACTOR IF-2-RELATED"/>
    <property type="match status" value="1"/>
</dbReference>
<dbReference type="Proteomes" id="UP000054560">
    <property type="component" value="Unassembled WGS sequence"/>
</dbReference>
<keyword evidence="5" id="KW-0342">GTP-binding</keyword>
<dbReference type="GO" id="GO:0003743">
    <property type="term" value="F:translation initiation factor activity"/>
    <property type="evidence" value="ECO:0007669"/>
    <property type="project" value="UniProtKB-KW"/>
</dbReference>
<dbReference type="InterPro" id="IPR036925">
    <property type="entry name" value="TIF_IF2_dom3_sf"/>
</dbReference>
<evidence type="ECO:0000313" key="8">
    <source>
        <dbReference type="EMBL" id="KNC83813.1"/>
    </source>
</evidence>
<dbReference type="Pfam" id="PF11987">
    <property type="entry name" value="IF-2"/>
    <property type="match status" value="1"/>
</dbReference>
<dbReference type="NCBIfam" id="TIGR00231">
    <property type="entry name" value="small_GTP"/>
    <property type="match status" value="1"/>
</dbReference>
<dbReference type="eggNOG" id="KOG1145">
    <property type="taxonomic scope" value="Eukaryota"/>
</dbReference>
<dbReference type="PROSITE" id="PS51722">
    <property type="entry name" value="G_TR_2"/>
    <property type="match status" value="1"/>
</dbReference>
<dbReference type="InterPro" id="IPR000795">
    <property type="entry name" value="T_Tr_GTP-bd_dom"/>
</dbReference>
<dbReference type="GO" id="GO:0005525">
    <property type="term" value="F:GTP binding"/>
    <property type="evidence" value="ECO:0007669"/>
    <property type="project" value="UniProtKB-KW"/>
</dbReference>
<dbReference type="CDD" id="cd03692">
    <property type="entry name" value="mtIF2_IVc"/>
    <property type="match status" value="1"/>
</dbReference>
<name>A0A0L0G6F6_9EUKA</name>
<evidence type="ECO:0000313" key="9">
    <source>
        <dbReference type="Proteomes" id="UP000054560"/>
    </source>
</evidence>
<feature type="region of interest" description="Disordered" evidence="6">
    <location>
        <begin position="337"/>
        <end position="375"/>
    </location>
</feature>
<evidence type="ECO:0000256" key="3">
    <source>
        <dbReference type="ARBA" id="ARBA00022741"/>
    </source>
</evidence>
<keyword evidence="9" id="KW-1185">Reference proteome</keyword>
<gene>
    <name evidence="8" type="ORF">SARC_03942</name>
</gene>
<feature type="compositionally biased region" description="Basic and acidic residues" evidence="6">
    <location>
        <begin position="337"/>
        <end position="360"/>
    </location>
</feature>
<dbReference type="Gene3D" id="3.40.50.10050">
    <property type="entry name" value="Translation initiation factor IF- 2, domain 3"/>
    <property type="match status" value="1"/>
</dbReference>
<evidence type="ECO:0000256" key="1">
    <source>
        <dbReference type="ARBA" id="ARBA00007733"/>
    </source>
</evidence>
<feature type="compositionally biased region" description="Basic residues" evidence="6">
    <location>
        <begin position="93"/>
        <end position="102"/>
    </location>
</feature>
<dbReference type="STRING" id="667725.A0A0L0G6F6"/>
<dbReference type="InterPro" id="IPR009000">
    <property type="entry name" value="Transl_B-barrel_sf"/>
</dbReference>
<dbReference type="FunFam" id="2.40.30.10:FF:000008">
    <property type="entry name" value="Translation initiation factor IF-2"/>
    <property type="match status" value="1"/>
</dbReference>
<comment type="similarity">
    <text evidence="1">Belongs to the TRAFAC class translation factor GTPase superfamily. Classic translation factor GTPase family. IF-2 subfamily.</text>
</comment>
<dbReference type="SUPFAM" id="SSF52540">
    <property type="entry name" value="P-loop containing nucleoside triphosphate hydrolases"/>
    <property type="match status" value="1"/>
</dbReference>
<evidence type="ECO:0000256" key="4">
    <source>
        <dbReference type="ARBA" id="ARBA00022917"/>
    </source>
</evidence>
<dbReference type="GO" id="GO:0005737">
    <property type="term" value="C:cytoplasm"/>
    <property type="evidence" value="ECO:0007669"/>
    <property type="project" value="TreeGrafter"/>
</dbReference>
<evidence type="ECO:0000256" key="5">
    <source>
        <dbReference type="ARBA" id="ARBA00023134"/>
    </source>
</evidence>
<dbReference type="Pfam" id="PF00009">
    <property type="entry name" value="GTP_EFTU"/>
    <property type="match status" value="1"/>
</dbReference>
<protein>
    <recommendedName>
        <fullName evidence="7">Tr-type G domain-containing protein</fullName>
    </recommendedName>
</protein>
<dbReference type="CDD" id="cd01887">
    <property type="entry name" value="IF2_eIF5B"/>
    <property type="match status" value="1"/>
</dbReference>
<feature type="region of interest" description="Disordered" evidence="6">
    <location>
        <begin position="71"/>
        <end position="104"/>
    </location>
</feature>
<proteinExistence type="inferred from homology"/>
<dbReference type="Gene3D" id="3.40.50.300">
    <property type="entry name" value="P-loop containing nucleotide triphosphate hydrolases"/>
    <property type="match status" value="1"/>
</dbReference>
<keyword evidence="2" id="KW-0396">Initiation factor</keyword>
<dbReference type="InterPro" id="IPR005225">
    <property type="entry name" value="Small_GTP-bd"/>
</dbReference>
<dbReference type="FunFam" id="3.40.50.10050:FF:000001">
    <property type="entry name" value="Translation initiation factor IF-2"/>
    <property type="match status" value="1"/>
</dbReference>
<organism evidence="8 9">
    <name type="scientific">Sphaeroforma arctica JP610</name>
    <dbReference type="NCBI Taxonomy" id="667725"/>
    <lineage>
        <taxon>Eukaryota</taxon>
        <taxon>Ichthyosporea</taxon>
        <taxon>Ichthyophonida</taxon>
        <taxon>Sphaeroforma</taxon>
    </lineage>
</organism>
<dbReference type="GeneID" id="25904446"/>
<feature type="domain" description="Tr-type G" evidence="7">
    <location>
        <begin position="189"/>
        <end position="343"/>
    </location>
</feature>